<evidence type="ECO:0000313" key="2">
    <source>
        <dbReference type="EMBL" id="MCE3051512.1"/>
    </source>
</evidence>
<evidence type="ECO:0000313" key="3">
    <source>
        <dbReference type="Proteomes" id="UP000823775"/>
    </source>
</evidence>
<gene>
    <name evidence="2" type="ORF">HAX54_050027</name>
</gene>
<dbReference type="EMBL" id="JACEIK010008678">
    <property type="protein sequence ID" value="MCE3051512.1"/>
    <property type="molecule type" value="Genomic_DNA"/>
</dbReference>
<feature type="compositionally biased region" description="Polar residues" evidence="1">
    <location>
        <begin position="155"/>
        <end position="168"/>
    </location>
</feature>
<dbReference type="PANTHER" id="PTHR15204:SF7">
    <property type="entry name" value="UBIQUILIN-LIKE ISOFORM X1"/>
    <property type="match status" value="1"/>
</dbReference>
<dbReference type="Proteomes" id="UP000823775">
    <property type="component" value="Unassembled WGS sequence"/>
</dbReference>
<protein>
    <submittedName>
        <fullName evidence="2">Uncharacterized protein</fullName>
    </submittedName>
</protein>
<evidence type="ECO:0000256" key="1">
    <source>
        <dbReference type="SAM" id="MobiDB-lite"/>
    </source>
</evidence>
<accession>A0ABS8WPT4</accession>
<name>A0ABS8WPT4_DATST</name>
<sequence length="178" mass="20644">MHEVLRSTFNSPVEIPREEQLAGLLSSTRDILINQTSQRLLELEGDLRHNLNVADPRIRFRTQSNAQRSGRIFYYLGAYFLQLSRTMMQVEMGGRRRTATVNVGPSFYIIDDLRPNPLSIQGEGYTFVLPRQINILYNLYLAELHQRQISNRSSFPTKSFQNMSSQLQHEQDSAIIRQ</sequence>
<keyword evidence="3" id="KW-1185">Reference proteome</keyword>
<feature type="region of interest" description="Disordered" evidence="1">
    <location>
        <begin position="155"/>
        <end position="178"/>
    </location>
</feature>
<organism evidence="2 3">
    <name type="scientific">Datura stramonium</name>
    <name type="common">Jimsonweed</name>
    <name type="synonym">Common thornapple</name>
    <dbReference type="NCBI Taxonomy" id="4076"/>
    <lineage>
        <taxon>Eukaryota</taxon>
        <taxon>Viridiplantae</taxon>
        <taxon>Streptophyta</taxon>
        <taxon>Embryophyta</taxon>
        <taxon>Tracheophyta</taxon>
        <taxon>Spermatophyta</taxon>
        <taxon>Magnoliopsida</taxon>
        <taxon>eudicotyledons</taxon>
        <taxon>Gunneridae</taxon>
        <taxon>Pentapetalae</taxon>
        <taxon>asterids</taxon>
        <taxon>lamiids</taxon>
        <taxon>Solanales</taxon>
        <taxon>Solanaceae</taxon>
        <taxon>Solanoideae</taxon>
        <taxon>Datureae</taxon>
        <taxon>Datura</taxon>
    </lineage>
</organism>
<dbReference type="PANTHER" id="PTHR15204">
    <property type="entry name" value="LARGE PROLINE-RICH PROTEIN BAG6"/>
    <property type="match status" value="1"/>
</dbReference>
<proteinExistence type="predicted"/>
<reference evidence="2 3" key="1">
    <citation type="journal article" date="2021" name="BMC Genomics">
        <title>Datura genome reveals duplications of psychoactive alkaloid biosynthetic genes and high mutation rate following tissue culture.</title>
        <authorList>
            <person name="Rajewski A."/>
            <person name="Carter-House D."/>
            <person name="Stajich J."/>
            <person name="Litt A."/>
        </authorList>
    </citation>
    <scope>NUCLEOTIDE SEQUENCE [LARGE SCALE GENOMIC DNA]</scope>
    <source>
        <strain evidence="2">AR-01</strain>
    </source>
</reference>
<comment type="caution">
    <text evidence="2">The sequence shown here is derived from an EMBL/GenBank/DDBJ whole genome shotgun (WGS) entry which is preliminary data.</text>
</comment>